<proteinExistence type="predicted"/>
<organism evidence="3 4">
    <name type="scientific">Plasticicumulans acidivorans</name>
    <dbReference type="NCBI Taxonomy" id="886464"/>
    <lineage>
        <taxon>Bacteria</taxon>
        <taxon>Pseudomonadati</taxon>
        <taxon>Pseudomonadota</taxon>
        <taxon>Gammaproteobacteria</taxon>
        <taxon>Candidatus Competibacteraceae</taxon>
        <taxon>Plasticicumulans</taxon>
    </lineage>
</organism>
<dbReference type="InterPro" id="IPR003779">
    <property type="entry name" value="CMD-like"/>
</dbReference>
<sequence length="130" mass="14371">MNQEQFEAGLKVRREVMGDAFVERAFANADEFTMPFQQLVTGMAWGEIWTRPGLDRKTRSLINLAMLTALNRGTEFKGHVRGAVNNGCSREEIMEVLLQAAVYCGMPAGVEAFRNAREVLDQMAAEASAG</sequence>
<dbReference type="InterPro" id="IPR012788">
    <property type="entry name" value="Decarb_PcaC"/>
</dbReference>
<comment type="caution">
    <text evidence="3">The sequence shown here is derived from an EMBL/GenBank/DDBJ whole genome shotgun (WGS) entry which is preliminary data.</text>
</comment>
<dbReference type="InterPro" id="IPR029032">
    <property type="entry name" value="AhpD-like"/>
</dbReference>
<dbReference type="EC" id="4.1.1.44" evidence="1"/>
<dbReference type="Gene3D" id="1.20.1290.10">
    <property type="entry name" value="AhpD-like"/>
    <property type="match status" value="1"/>
</dbReference>
<dbReference type="EMBL" id="QGTJ01000002">
    <property type="protein sequence ID" value="PWV64618.1"/>
    <property type="molecule type" value="Genomic_DNA"/>
</dbReference>
<dbReference type="Proteomes" id="UP000246569">
    <property type="component" value="Unassembled WGS sequence"/>
</dbReference>
<dbReference type="RefSeq" id="WP_110017261.1">
    <property type="nucleotide sequence ID" value="NZ_QGTJ01000002.1"/>
</dbReference>
<dbReference type="GO" id="GO:0051920">
    <property type="term" value="F:peroxiredoxin activity"/>
    <property type="evidence" value="ECO:0007669"/>
    <property type="project" value="InterPro"/>
</dbReference>
<feature type="domain" description="Carboxymuconolactone decarboxylase-like" evidence="2">
    <location>
        <begin position="36"/>
        <end position="117"/>
    </location>
</feature>
<dbReference type="OrthoDB" id="9801400at2"/>
<keyword evidence="4" id="KW-1185">Reference proteome</keyword>
<evidence type="ECO:0000259" key="2">
    <source>
        <dbReference type="Pfam" id="PF02627"/>
    </source>
</evidence>
<name>A0A317MZ42_9GAMM</name>
<reference evidence="3 4" key="1">
    <citation type="submission" date="2018-05" db="EMBL/GenBank/DDBJ databases">
        <title>Genomic Encyclopedia of Type Strains, Phase IV (KMG-IV): sequencing the most valuable type-strain genomes for metagenomic binning, comparative biology and taxonomic classification.</title>
        <authorList>
            <person name="Goeker M."/>
        </authorList>
    </citation>
    <scope>NUCLEOTIDE SEQUENCE [LARGE SCALE GENOMIC DNA]</scope>
    <source>
        <strain evidence="3 4">DSM 23606</strain>
    </source>
</reference>
<evidence type="ECO:0000313" key="4">
    <source>
        <dbReference type="Proteomes" id="UP000246569"/>
    </source>
</evidence>
<dbReference type="NCBIfam" id="TIGR02425">
    <property type="entry name" value="decarb_PcaC"/>
    <property type="match status" value="1"/>
</dbReference>
<evidence type="ECO:0000256" key="1">
    <source>
        <dbReference type="NCBIfam" id="TIGR02425"/>
    </source>
</evidence>
<dbReference type="PANTHER" id="PTHR33570">
    <property type="entry name" value="4-CARBOXYMUCONOLACTONE DECARBOXYLASE FAMILY PROTEIN"/>
    <property type="match status" value="1"/>
</dbReference>
<protein>
    <recommendedName>
        <fullName evidence="1">4-carboxymuconolactone decarboxylase</fullName>
        <ecNumber evidence="1">4.1.1.44</ecNumber>
    </recommendedName>
</protein>
<dbReference type="SUPFAM" id="SSF69118">
    <property type="entry name" value="AhpD-like"/>
    <property type="match status" value="1"/>
</dbReference>
<dbReference type="Pfam" id="PF02627">
    <property type="entry name" value="CMD"/>
    <property type="match status" value="1"/>
</dbReference>
<evidence type="ECO:0000313" key="3">
    <source>
        <dbReference type="EMBL" id="PWV64618.1"/>
    </source>
</evidence>
<dbReference type="InterPro" id="IPR052512">
    <property type="entry name" value="4CMD/NDH-1_regulator"/>
</dbReference>
<accession>A0A317MZ42</accession>
<dbReference type="AlphaFoldDB" id="A0A317MZ42"/>
<dbReference type="PANTHER" id="PTHR33570:SF2">
    <property type="entry name" value="CARBOXYMUCONOLACTONE DECARBOXYLASE-LIKE DOMAIN-CONTAINING PROTEIN"/>
    <property type="match status" value="1"/>
</dbReference>
<dbReference type="GO" id="GO:0047575">
    <property type="term" value="F:4-carboxymuconolactone decarboxylase activity"/>
    <property type="evidence" value="ECO:0007669"/>
    <property type="project" value="UniProtKB-UniRule"/>
</dbReference>
<gene>
    <name evidence="3" type="ORF">C7443_102268</name>
</gene>